<dbReference type="Pfam" id="PF06224">
    <property type="entry name" value="AlkZ-like"/>
    <property type="match status" value="1"/>
</dbReference>
<name>A0ABT2GGZ2_9MICO</name>
<evidence type="ECO:0000313" key="1">
    <source>
        <dbReference type="EMBL" id="MCS5715448.1"/>
    </source>
</evidence>
<dbReference type="PANTHER" id="PTHR38479">
    <property type="entry name" value="LMO0824 PROTEIN"/>
    <property type="match status" value="1"/>
</dbReference>
<evidence type="ECO:0000313" key="2">
    <source>
        <dbReference type="Proteomes" id="UP001165580"/>
    </source>
</evidence>
<keyword evidence="1" id="KW-0238">DNA-binding</keyword>
<protein>
    <submittedName>
        <fullName evidence="1">Winged helix DNA-binding domain-containing protein</fullName>
    </submittedName>
</protein>
<organism evidence="1 2">
    <name type="scientific">Herbiconiux gentiana</name>
    <dbReference type="NCBI Taxonomy" id="2970912"/>
    <lineage>
        <taxon>Bacteria</taxon>
        <taxon>Bacillati</taxon>
        <taxon>Actinomycetota</taxon>
        <taxon>Actinomycetes</taxon>
        <taxon>Micrococcales</taxon>
        <taxon>Microbacteriaceae</taxon>
        <taxon>Herbiconiux</taxon>
    </lineage>
</organism>
<accession>A0ABT2GGZ2</accession>
<comment type="caution">
    <text evidence="1">The sequence shown here is derived from an EMBL/GenBank/DDBJ whole genome shotgun (WGS) entry which is preliminary data.</text>
</comment>
<keyword evidence="2" id="KW-1185">Reference proteome</keyword>
<dbReference type="RefSeq" id="WP_259486964.1">
    <property type="nucleotide sequence ID" value="NZ_JANTEZ010000005.1"/>
</dbReference>
<proteinExistence type="predicted"/>
<dbReference type="Proteomes" id="UP001165580">
    <property type="component" value="Unassembled WGS sequence"/>
</dbReference>
<dbReference type="EMBL" id="JANTEZ010000005">
    <property type="protein sequence ID" value="MCS5715448.1"/>
    <property type="molecule type" value="Genomic_DNA"/>
</dbReference>
<reference evidence="1" key="1">
    <citation type="submission" date="2022-08" db="EMBL/GenBank/DDBJ databases">
        <authorList>
            <person name="Deng Y."/>
            <person name="Han X.-F."/>
            <person name="Zhang Y.-Q."/>
        </authorList>
    </citation>
    <scope>NUCLEOTIDE SEQUENCE</scope>
    <source>
        <strain evidence="1">CPCC 205716</strain>
    </source>
</reference>
<dbReference type="InterPro" id="IPR009351">
    <property type="entry name" value="AlkZ-like"/>
</dbReference>
<dbReference type="GO" id="GO:0003677">
    <property type="term" value="F:DNA binding"/>
    <property type="evidence" value="ECO:0007669"/>
    <property type="project" value="UniProtKB-KW"/>
</dbReference>
<sequence>MSRRMPVEQRELLQRRLGSQWLTGRVAGTEAGDAPARVAATARRLLATQAQDFGQGVWALGVRVPGSTRRDVFAALDAGAVVRSWPMRGTLHLIDPDDLRGFLSLTARRTVAGAAARHRGLGIDTATVDRARDVATGLLHGGGRATREQFTDELQSAGLEPAGQRGMHLIWLLAHEGLICWGPLAEGGTQQALVLLDEWAPATREWSPDYAHDELLLRYVRGHGPTTLKDFCHWSKLLVSDATAALARIRDRLEEVDLGGARYLVEAGSREGATSPQQLALPGFDEFLLGYRSRQPALAAEFSGRVVPGDNGMFLPMLVSRGAIVGTWRRSITATAVTVTLDPFEPLTVAEQKGVERAVAGYAAFLELPLKLKSRDG</sequence>
<dbReference type="PANTHER" id="PTHR38479:SF2">
    <property type="entry name" value="WINGED HELIX DNA-BINDING DOMAIN-CONTAINING PROTEIN"/>
    <property type="match status" value="1"/>
</dbReference>
<gene>
    <name evidence="1" type="ORF">NVV95_12935</name>
</gene>